<evidence type="ECO:0000313" key="2">
    <source>
        <dbReference type="Proteomes" id="UP000009352"/>
    </source>
</evidence>
<name>A0AB33XT62_LACRH</name>
<dbReference type="EMBL" id="AMQX01000011">
    <property type="protein sequence ID" value="EKS50014.1"/>
    <property type="molecule type" value="Genomic_DNA"/>
</dbReference>
<gene>
    <name evidence="1" type="ORF">LRHMDP3_2125</name>
</gene>
<dbReference type="AlphaFoldDB" id="A0AB33XT62"/>
<proteinExistence type="predicted"/>
<protein>
    <submittedName>
        <fullName evidence="1">Uncharacterized protein</fullName>
    </submittedName>
</protein>
<comment type="caution">
    <text evidence="1">The sequence shown here is derived from an EMBL/GenBank/DDBJ whole genome shotgun (WGS) entry which is preliminary data.</text>
</comment>
<evidence type="ECO:0000313" key="1">
    <source>
        <dbReference type="EMBL" id="EKS50014.1"/>
    </source>
</evidence>
<dbReference type="Proteomes" id="UP000009352">
    <property type="component" value="Unassembled WGS sequence"/>
</dbReference>
<sequence length="42" mass="4700">MLHQHATPTCRDMFDLDTKPFAKKLANGFFAEHEPTRLGAGV</sequence>
<reference evidence="1 2" key="1">
    <citation type="journal article" date="2013" name="Genome Announc.">
        <title>Draft Genome Sequence of Staphylococcus simulans UMC-CNS-990, Isolated from a Case of Chronic Bovine Mastitis.</title>
        <authorList>
            <person name="Calcutt M.J."/>
            <person name="Foecking M.F."/>
            <person name="Hsieh H.Y."/>
            <person name="Perry J."/>
            <person name="Stewart G.C."/>
            <person name="Middleton J.R."/>
        </authorList>
    </citation>
    <scope>NUCLEOTIDE SEQUENCE [LARGE SCALE GENOMIC DNA]</scope>
    <source>
        <strain evidence="1 2">LRHMDP3</strain>
    </source>
</reference>
<accession>A0AB33XT62</accession>
<organism evidence="1 2">
    <name type="scientific">Lacticaseibacillus rhamnosus LRHMDP3</name>
    <dbReference type="NCBI Taxonomy" id="1203259"/>
    <lineage>
        <taxon>Bacteria</taxon>
        <taxon>Bacillati</taxon>
        <taxon>Bacillota</taxon>
        <taxon>Bacilli</taxon>
        <taxon>Lactobacillales</taxon>
        <taxon>Lactobacillaceae</taxon>
        <taxon>Lacticaseibacillus</taxon>
    </lineage>
</organism>